<dbReference type="EMBL" id="CP000113">
    <property type="protein sequence ID" value="ABF90202.1"/>
    <property type="molecule type" value="Genomic_DNA"/>
</dbReference>
<dbReference type="EnsemblBacteria" id="ABF90202">
    <property type="protein sequence ID" value="ABF90202"/>
    <property type="gene ID" value="MXAN_6837"/>
</dbReference>
<dbReference type="eggNOG" id="ENOG5032CZF">
    <property type="taxonomic scope" value="Bacteria"/>
</dbReference>
<dbReference type="AlphaFoldDB" id="Q1CXB9"/>
<name>Q1CXB9_MYXXD</name>
<evidence type="ECO:0000313" key="2">
    <source>
        <dbReference type="Proteomes" id="UP000002402"/>
    </source>
</evidence>
<organism evidence="1 2">
    <name type="scientific">Myxococcus xanthus (strain DK1622)</name>
    <dbReference type="NCBI Taxonomy" id="246197"/>
    <lineage>
        <taxon>Bacteria</taxon>
        <taxon>Pseudomonadati</taxon>
        <taxon>Myxococcota</taxon>
        <taxon>Myxococcia</taxon>
        <taxon>Myxococcales</taxon>
        <taxon>Cystobacterineae</taxon>
        <taxon>Myxococcaceae</taxon>
        <taxon>Myxococcus</taxon>
    </lineage>
</organism>
<dbReference type="OrthoDB" id="5382967at2"/>
<reference evidence="1 2" key="1">
    <citation type="journal article" date="2006" name="Proc. Natl. Acad. Sci. U.S.A.">
        <title>Evolution of sensory complexity recorded in a myxobacterial genome.</title>
        <authorList>
            <person name="Goldman B.S."/>
            <person name="Nierman W.C."/>
            <person name="Kaiser D."/>
            <person name="Slater S.C."/>
            <person name="Durkin A.S."/>
            <person name="Eisen J.A."/>
            <person name="Ronning C.M."/>
            <person name="Barbazuk W.B."/>
            <person name="Blanchard M."/>
            <person name="Field C."/>
            <person name="Halling C."/>
            <person name="Hinkle G."/>
            <person name="Iartchuk O."/>
            <person name="Kim H.S."/>
            <person name="Mackenzie C."/>
            <person name="Madupu R."/>
            <person name="Miller N."/>
            <person name="Shvartsbeyn A."/>
            <person name="Sullivan S.A."/>
            <person name="Vaudin M."/>
            <person name="Wiegand R."/>
            <person name="Kaplan H.B."/>
        </authorList>
    </citation>
    <scope>NUCLEOTIDE SEQUENCE [LARGE SCALE GENOMIC DNA]</scope>
    <source>
        <strain evidence="2">DK1622</strain>
    </source>
</reference>
<proteinExistence type="predicted"/>
<keyword evidence="2" id="KW-1185">Reference proteome</keyword>
<gene>
    <name evidence="1" type="ordered locus">MXAN_6837</name>
</gene>
<protein>
    <submittedName>
        <fullName evidence="1">Lipoprotein</fullName>
    </submittedName>
</protein>
<accession>Q1CXB9</accession>
<dbReference type="STRING" id="246197.MXAN_6837"/>
<sequence length="227" mass="24665">MARPASRHALNTHPCHPAVPLQGATTMKLEFPFKQSLLATSVAVLLVGCGTAVEEESPVAPEAAELESSEDALFSMLPACEEPEELEHVVEHACYHAEYGPFEPVTAAALGAPVLVDVSQAHTAYQVTLPQRSPFNYAGRVSFLPDESGEFAFILSRQRGLRIFEAATGTEVARECRYTVPTEVCSSLKTAYIADLEADTEYHLEFRSILPSNAAFTLIVEEAGHHH</sequence>
<dbReference type="KEGG" id="mxa:MXAN_6837"/>
<dbReference type="HOGENOM" id="CLU_1359187_0_0_7"/>
<evidence type="ECO:0000313" key="1">
    <source>
        <dbReference type="EMBL" id="ABF90202.1"/>
    </source>
</evidence>
<dbReference type="Proteomes" id="UP000002402">
    <property type="component" value="Chromosome"/>
</dbReference>
<keyword evidence="1" id="KW-0449">Lipoprotein</keyword>